<dbReference type="Pfam" id="PF16918">
    <property type="entry name" value="PknG_TPR"/>
    <property type="match status" value="1"/>
</dbReference>
<dbReference type="SMART" id="SM00220">
    <property type="entry name" value="S_TKc"/>
    <property type="match status" value="1"/>
</dbReference>
<keyword evidence="4" id="KW-0547">Nucleotide-binding</keyword>
<dbReference type="InterPro" id="IPR011990">
    <property type="entry name" value="TPR-like_helical_dom_sf"/>
</dbReference>
<keyword evidence="10" id="KW-1185">Reference proteome</keyword>
<evidence type="ECO:0000256" key="7">
    <source>
        <dbReference type="SAM" id="MobiDB-lite"/>
    </source>
</evidence>
<evidence type="ECO:0000313" key="9">
    <source>
        <dbReference type="EMBL" id="SDL15676.1"/>
    </source>
</evidence>
<proteinExistence type="predicted"/>
<dbReference type="RefSeq" id="WP_093616719.1">
    <property type="nucleotide sequence ID" value="NZ_FNFF01000020.1"/>
</dbReference>
<dbReference type="InterPro" id="IPR011009">
    <property type="entry name" value="Kinase-like_dom_sf"/>
</dbReference>
<keyword evidence="2" id="KW-0723">Serine/threonine-protein kinase</keyword>
<protein>
    <recommendedName>
        <fullName evidence="1">non-specific serine/threonine protein kinase</fullName>
        <ecNumber evidence="1">2.7.11.1</ecNumber>
    </recommendedName>
</protein>
<feature type="domain" description="Protein kinase" evidence="8">
    <location>
        <begin position="218"/>
        <end position="475"/>
    </location>
</feature>
<evidence type="ECO:0000256" key="1">
    <source>
        <dbReference type="ARBA" id="ARBA00012513"/>
    </source>
</evidence>
<dbReference type="Gene3D" id="1.10.510.10">
    <property type="entry name" value="Transferase(Phosphotransferase) domain 1"/>
    <property type="match status" value="1"/>
</dbReference>
<name>A0A1G9HS81_9ACTN</name>
<dbReference type="InterPro" id="IPR031636">
    <property type="entry name" value="PknG_TPR"/>
</dbReference>
<dbReference type="SUPFAM" id="SSF56112">
    <property type="entry name" value="Protein kinase-like (PK-like)"/>
    <property type="match status" value="1"/>
</dbReference>
<dbReference type="GO" id="GO:0004674">
    <property type="term" value="F:protein serine/threonine kinase activity"/>
    <property type="evidence" value="ECO:0007669"/>
    <property type="project" value="UniProtKB-KW"/>
</dbReference>
<evidence type="ECO:0000256" key="5">
    <source>
        <dbReference type="ARBA" id="ARBA00022777"/>
    </source>
</evidence>
<dbReference type="InterPro" id="IPR000719">
    <property type="entry name" value="Prot_kinase_dom"/>
</dbReference>
<sequence length="899" mass="99171">QLPHPTPHHPDDEALLARIAADCPGMTAAFVLPEACASSPEAVLALLRAARARRRARLLLAFRDPRAPLLRLLHEELLGPEWPAAVGDRIAERLTELHRVQRRLSERGGAARADGAEELLVRLERLRRTVRGDPLGAAHELFLLELDVENLLLAARAREARLAAPLEISIEAAGDGLEDLPWVQVQGPELTEPAPQDAPPRPPAAEGGSRFAEAEQQYHVVGKLASGSYGQVYLAHDRALLNRLVALKRHNPRDPGAAEQAARERLRLVEINHPFIVKVHNAILDKDGAGPLLVMEFADGLTLEEIRQRILRREPPFEGARVLEFIAVYGVRILDALHYLHTRKEQELVYGDLSLNNVLHCGDTIKLIDVAAVRGFDEPGPTTVTPPEAGPDGRMGPAGDLYCLGHVLTSLLDAAPAVGTLGERSLRLTLARATRPDPAGRFATAEEMAGQLHAVLRELRSLRLNEETFAPSLHFGPVADTLDGGLGSAPPLEQWAGGGSYKRLLGPQRPPAPGDAAADLPPPHPDRKDPNWKRLQRTSYHDPKGLLDRTASWEHTPELLFLRCRLHIQEARAARHALTQPRPEPVAFEGDGPAERPRTPLDELARQLAAAGAAARKAGQLIGEERARHDWRVPWHQGLIELAHQRVEQARAAFTQVYEDIPGEYAPKLALGYCHEHLGASEQAKEFYRSVWCRNHAQGSAAFGLARMHLAEGLPQDAVDALEGVPPDSRHRTAARTALVRIRAGLHEARPEPSLAQFTLAYQALLRLVEHEGLTDPAAEERLRADLLELQVLVVESARRTGIDPWSELADRLPVDLDHDLPVRLRVPRTEEQLLLRLSDSYRRLAHQVPRSGRAKDDALIEALLDNAHHIRPTRLRHRPPGTAPRLPRWLSGGREPEG</sequence>
<dbReference type="EMBL" id="FNFF01000020">
    <property type="protein sequence ID" value="SDL15676.1"/>
    <property type="molecule type" value="Genomic_DNA"/>
</dbReference>
<dbReference type="Proteomes" id="UP000199155">
    <property type="component" value="Unassembled WGS sequence"/>
</dbReference>
<keyword evidence="5 9" id="KW-0418">Kinase</keyword>
<dbReference type="OrthoDB" id="137117at2"/>
<keyword evidence="6" id="KW-0067">ATP-binding</keyword>
<dbReference type="AlphaFoldDB" id="A0A1G9HS81"/>
<evidence type="ECO:0000256" key="3">
    <source>
        <dbReference type="ARBA" id="ARBA00022679"/>
    </source>
</evidence>
<dbReference type="PANTHER" id="PTHR43289">
    <property type="entry name" value="MITOGEN-ACTIVATED PROTEIN KINASE KINASE KINASE 20-RELATED"/>
    <property type="match status" value="1"/>
</dbReference>
<keyword evidence="3" id="KW-0808">Transferase</keyword>
<feature type="region of interest" description="Disordered" evidence="7">
    <location>
        <begin position="485"/>
        <end position="535"/>
    </location>
</feature>
<evidence type="ECO:0000256" key="2">
    <source>
        <dbReference type="ARBA" id="ARBA00022527"/>
    </source>
</evidence>
<dbReference type="SUPFAM" id="SSF48452">
    <property type="entry name" value="TPR-like"/>
    <property type="match status" value="1"/>
</dbReference>
<evidence type="ECO:0000256" key="6">
    <source>
        <dbReference type="ARBA" id="ARBA00022840"/>
    </source>
</evidence>
<reference evidence="9 10" key="1">
    <citation type="submission" date="2016-10" db="EMBL/GenBank/DDBJ databases">
        <authorList>
            <person name="de Groot N.N."/>
        </authorList>
    </citation>
    <scope>NUCLEOTIDE SEQUENCE [LARGE SCALE GENOMIC DNA]</scope>
    <source>
        <strain evidence="9 10">CGMCC 4.5727</strain>
    </source>
</reference>
<dbReference type="PROSITE" id="PS50011">
    <property type="entry name" value="PROTEIN_KINASE_DOM"/>
    <property type="match status" value="1"/>
</dbReference>
<accession>A0A1G9HS81</accession>
<feature type="non-terminal residue" evidence="9">
    <location>
        <position position="1"/>
    </location>
</feature>
<dbReference type="Gene3D" id="3.30.200.20">
    <property type="entry name" value="Phosphorylase Kinase, domain 1"/>
    <property type="match status" value="1"/>
</dbReference>
<dbReference type="STRING" id="417292.SAMN05421806_1201"/>
<dbReference type="Gene3D" id="1.25.40.10">
    <property type="entry name" value="Tetratricopeptide repeat domain"/>
    <property type="match status" value="1"/>
</dbReference>
<dbReference type="EC" id="2.7.11.1" evidence="1"/>
<feature type="region of interest" description="Disordered" evidence="7">
    <location>
        <begin position="872"/>
        <end position="899"/>
    </location>
</feature>
<feature type="region of interest" description="Disordered" evidence="7">
    <location>
        <begin position="189"/>
        <end position="211"/>
    </location>
</feature>
<evidence type="ECO:0000256" key="4">
    <source>
        <dbReference type="ARBA" id="ARBA00022741"/>
    </source>
</evidence>
<evidence type="ECO:0000313" key="10">
    <source>
        <dbReference type="Proteomes" id="UP000199155"/>
    </source>
</evidence>
<dbReference type="GO" id="GO:0005524">
    <property type="term" value="F:ATP binding"/>
    <property type="evidence" value="ECO:0007669"/>
    <property type="project" value="UniProtKB-KW"/>
</dbReference>
<organism evidence="9 10">
    <name type="scientific">Streptomyces indicus</name>
    <dbReference type="NCBI Taxonomy" id="417292"/>
    <lineage>
        <taxon>Bacteria</taxon>
        <taxon>Bacillati</taxon>
        <taxon>Actinomycetota</taxon>
        <taxon>Actinomycetes</taxon>
        <taxon>Kitasatosporales</taxon>
        <taxon>Streptomycetaceae</taxon>
        <taxon>Streptomyces</taxon>
    </lineage>
</organism>
<gene>
    <name evidence="9" type="ORF">SAMN05421806_1201</name>
</gene>
<dbReference type="Pfam" id="PF00069">
    <property type="entry name" value="Pkinase"/>
    <property type="match status" value="1"/>
</dbReference>
<dbReference type="PANTHER" id="PTHR43289:SF6">
    <property type="entry name" value="SERINE_THREONINE-PROTEIN KINASE NEKL-3"/>
    <property type="match status" value="1"/>
</dbReference>
<evidence type="ECO:0000259" key="8">
    <source>
        <dbReference type="PROSITE" id="PS50011"/>
    </source>
</evidence>